<dbReference type="EMBL" id="JARWBG010000062">
    <property type="protein sequence ID" value="MDH2393286.1"/>
    <property type="molecule type" value="Genomic_DNA"/>
</dbReference>
<keyword evidence="3" id="KW-1185">Reference proteome</keyword>
<evidence type="ECO:0000313" key="2">
    <source>
        <dbReference type="EMBL" id="MDH2393286.1"/>
    </source>
</evidence>
<dbReference type="Pfam" id="PF02371">
    <property type="entry name" value="Transposase_20"/>
    <property type="match status" value="1"/>
</dbReference>
<feature type="domain" description="Transposase IS116/IS110/IS902 C-terminal" evidence="1">
    <location>
        <begin position="33"/>
        <end position="82"/>
    </location>
</feature>
<protein>
    <submittedName>
        <fullName evidence="2">Transposase</fullName>
    </submittedName>
</protein>
<dbReference type="PANTHER" id="PTHR33055">
    <property type="entry name" value="TRANSPOSASE FOR INSERTION SEQUENCE ELEMENT IS1111A"/>
    <property type="match status" value="1"/>
</dbReference>
<sequence length="92" mass="9692">MRRDLLADVCRLDRQIKDYEAEMRDALAATRNTLTALPGLGTVLAAKVIGHVGDVGRFPTVCHFVSDTGSAPLDGSSGATYITGSTRAATAR</sequence>
<dbReference type="RefSeq" id="WP_279932514.1">
    <property type="nucleotide sequence ID" value="NZ_JARWBG010000062.1"/>
</dbReference>
<evidence type="ECO:0000313" key="3">
    <source>
        <dbReference type="Proteomes" id="UP001223144"/>
    </source>
</evidence>
<evidence type="ECO:0000259" key="1">
    <source>
        <dbReference type="Pfam" id="PF02371"/>
    </source>
</evidence>
<gene>
    <name evidence="2" type="ORF">QCN29_31875</name>
</gene>
<dbReference type="InterPro" id="IPR003346">
    <property type="entry name" value="Transposase_20"/>
</dbReference>
<organism evidence="2 3">
    <name type="scientific">Streptomyces chengmaiensis</name>
    <dbReference type="NCBI Taxonomy" id="3040919"/>
    <lineage>
        <taxon>Bacteria</taxon>
        <taxon>Bacillati</taxon>
        <taxon>Actinomycetota</taxon>
        <taxon>Actinomycetes</taxon>
        <taxon>Kitasatosporales</taxon>
        <taxon>Streptomycetaceae</taxon>
        <taxon>Streptomyces</taxon>
    </lineage>
</organism>
<dbReference type="PANTHER" id="PTHR33055:SF3">
    <property type="entry name" value="PUTATIVE TRANSPOSASE FOR IS117-RELATED"/>
    <property type="match status" value="1"/>
</dbReference>
<name>A0ABT6HY63_9ACTN</name>
<dbReference type="Proteomes" id="UP001223144">
    <property type="component" value="Unassembled WGS sequence"/>
</dbReference>
<accession>A0ABT6HY63</accession>
<comment type="caution">
    <text evidence="2">The sequence shown here is derived from an EMBL/GenBank/DDBJ whole genome shotgun (WGS) entry which is preliminary data.</text>
</comment>
<proteinExistence type="predicted"/>
<dbReference type="InterPro" id="IPR047650">
    <property type="entry name" value="Transpos_IS110"/>
</dbReference>
<reference evidence="2 3" key="1">
    <citation type="submission" date="2023-04" db="EMBL/GenBank/DDBJ databases">
        <title>Streptomyces chengmaiensis sp. nov. isolated from the stem of mangrove plant in Hainan.</title>
        <authorList>
            <person name="Huang X."/>
            <person name="Zhou S."/>
            <person name="Chu X."/>
            <person name="Xie Y."/>
            <person name="Lin Y."/>
        </authorList>
    </citation>
    <scope>NUCLEOTIDE SEQUENCE [LARGE SCALE GENOMIC DNA]</scope>
    <source>
        <strain evidence="2 3">HNM0663</strain>
    </source>
</reference>